<dbReference type="GO" id="GO:0008180">
    <property type="term" value="C:COP9 signalosome"/>
    <property type="evidence" value="ECO:0007669"/>
    <property type="project" value="Ensembl"/>
</dbReference>
<accession>A0A2K5CC76</accession>
<dbReference type="Gene3D" id="2.30.30.40">
    <property type="entry name" value="SH3 Domains"/>
    <property type="match status" value="1"/>
</dbReference>
<dbReference type="InterPro" id="IPR030125">
    <property type="entry name" value="SPIN90/Ldb17"/>
</dbReference>
<dbReference type="Pfam" id="PF00018">
    <property type="entry name" value="SH3_1"/>
    <property type="match status" value="1"/>
</dbReference>
<dbReference type="PANTHER" id="PTHR13357:SF1">
    <property type="entry name" value="NCK-INTERACTING PROTEIN WITH SH3 DOMAIN"/>
    <property type="match status" value="1"/>
</dbReference>
<dbReference type="GO" id="GO:0005886">
    <property type="term" value="C:plasma membrane"/>
    <property type="evidence" value="ECO:0007669"/>
    <property type="project" value="Ensembl"/>
</dbReference>
<dbReference type="Proteomes" id="UP000233020">
    <property type="component" value="Unplaced"/>
</dbReference>
<dbReference type="SMART" id="SM00326">
    <property type="entry name" value="SH3"/>
    <property type="match status" value="1"/>
</dbReference>
<dbReference type="AlphaFoldDB" id="A0A2K5CC76"/>
<reference evidence="5" key="1">
    <citation type="submission" date="2025-08" db="UniProtKB">
        <authorList>
            <consortium name="Ensembl"/>
        </authorList>
    </citation>
    <scope>IDENTIFICATION</scope>
</reference>
<protein>
    <submittedName>
        <fullName evidence="5">NCK interacting protein with SH3 domain</fullName>
    </submittedName>
</protein>
<organism evidence="5 6">
    <name type="scientific">Aotus nancymaae</name>
    <name type="common">Ma's night monkey</name>
    <dbReference type="NCBI Taxonomy" id="37293"/>
    <lineage>
        <taxon>Eukaryota</taxon>
        <taxon>Metazoa</taxon>
        <taxon>Chordata</taxon>
        <taxon>Craniata</taxon>
        <taxon>Vertebrata</taxon>
        <taxon>Euteleostomi</taxon>
        <taxon>Mammalia</taxon>
        <taxon>Eutheria</taxon>
        <taxon>Euarchontoglires</taxon>
        <taxon>Primates</taxon>
        <taxon>Haplorrhini</taxon>
        <taxon>Platyrrhini</taxon>
        <taxon>Aotidae</taxon>
        <taxon>Aotus</taxon>
    </lineage>
</organism>
<proteinExistence type="predicted"/>
<evidence type="ECO:0000256" key="1">
    <source>
        <dbReference type="ARBA" id="ARBA00022443"/>
    </source>
</evidence>
<keyword evidence="6" id="KW-1185">Reference proteome</keyword>
<gene>
    <name evidence="5" type="primary">NCKIPSD</name>
</gene>
<evidence type="ECO:0000313" key="5">
    <source>
        <dbReference type="Ensembl" id="ENSANAP00000006281.1"/>
    </source>
</evidence>
<dbReference type="Pfam" id="PF09431">
    <property type="entry name" value="SPIN90_LRD"/>
    <property type="match status" value="1"/>
</dbReference>
<dbReference type="InterPro" id="IPR001452">
    <property type="entry name" value="SH3_domain"/>
</dbReference>
<dbReference type="InterPro" id="IPR018556">
    <property type="entry name" value="SPIN90/Ldb17_LRD"/>
</dbReference>
<dbReference type="GO" id="GO:0005654">
    <property type="term" value="C:nucleoplasm"/>
    <property type="evidence" value="ECO:0007669"/>
    <property type="project" value="Ensembl"/>
</dbReference>
<feature type="region of interest" description="Disordered" evidence="3">
    <location>
        <begin position="149"/>
        <end position="278"/>
    </location>
</feature>
<dbReference type="GeneTree" id="ENSGT00390000015725"/>
<feature type="compositionally biased region" description="Low complexity" evidence="3">
    <location>
        <begin position="245"/>
        <end position="261"/>
    </location>
</feature>
<feature type="domain" description="SH3" evidence="4">
    <location>
        <begin position="1"/>
        <end position="58"/>
    </location>
</feature>
<evidence type="ECO:0000256" key="3">
    <source>
        <dbReference type="SAM" id="MobiDB-lite"/>
    </source>
</evidence>
<dbReference type="Ensembl" id="ENSANAT00000024049.1">
    <property type="protein sequence ID" value="ENSANAP00000006281.1"/>
    <property type="gene ID" value="ENSANAG00000021174.1"/>
</dbReference>
<evidence type="ECO:0000313" key="6">
    <source>
        <dbReference type="Proteomes" id="UP000233020"/>
    </source>
</evidence>
<dbReference type="GO" id="GO:0071933">
    <property type="term" value="F:Arp2/3 complex binding"/>
    <property type="evidence" value="ECO:0007669"/>
    <property type="project" value="TreeGrafter"/>
</dbReference>
<dbReference type="STRING" id="37293.ENSANAP00000006281"/>
<evidence type="ECO:0000259" key="4">
    <source>
        <dbReference type="PROSITE" id="PS50002"/>
    </source>
</evidence>
<dbReference type="SUPFAM" id="SSF50044">
    <property type="entry name" value="SH3-domain"/>
    <property type="match status" value="1"/>
</dbReference>
<reference evidence="5" key="2">
    <citation type="submission" date="2025-09" db="UniProtKB">
        <authorList>
            <consortium name="Ensembl"/>
        </authorList>
    </citation>
    <scope>IDENTIFICATION</scope>
</reference>
<keyword evidence="1 2" id="KW-0728">SH3 domain</keyword>
<sequence length="782" mass="85224">MYRALYAFRSAEPNALAFAAGETFLVLERSSAHWWLAARARSGETGYVPPAYLRRLQGLEQDVLQAIDRAIEAVHNTAMQDGGKYSLEQRGVLQKLIHHRKETLSRRGPSASSVAVMTPSTSDHHLDAAAARQPNGLCRAGFERQHSLPSSEHLGADGGLYQIPPQPRRAAPTTPPPPVKRRDREALMASGSGGHNTTPSGGNCVSSGSSVSSTSLDTLYTGSSPSEPGSSCSPTPPPVPRRSTHTTVSQAQPPPSRASAPETHAEEEVAAGTTSAPDDLEALGTLHLGTTEEKAEAEAAVPRTIGAELMELVRRNTGLSHELCRVAIGVIVGHIQASVPASSPVMEQVLLSLVEGKDLSTALPSGQVCHDQQRLEVIFADLARRKDDAQQRSWALYEDEGVIRCYLEELLHILTDADPEVCKKMCKRNEFESVLALVAYYQMVCEGRGEGAWRDLGSWGVPGTEHTGFPARSTEHHCGCCSSSASAPCAAWTQPSSPHLCHLCCLWSWRGTCRRTHRVRLEGGVGGTSCHLEGVPAICWGFLPSLGTLTACLSPPDHQKLCYSALILAMVFSMGEAVPYAHYEHLGTPFAQFLLSIVEDGLPMDTTEQLPDLCVNLLLALNLHLPAPDQNVIMAALSKHTNVKIFSEKLLLLLNRGDDPVRIFKHEPQPPHSVLKFLQDVFGSPATAAIFYHTDMMALIDITVRHIADLSPGDKLRMEYLSLMHAVVRTTPYLQHRHRLPDLQAILRRILNEEETSPQCQMDRMIVQEMCKEFPVLGEAPS</sequence>
<dbReference type="OMA" id="TGFERQY"/>
<feature type="compositionally biased region" description="Polar residues" evidence="3">
    <location>
        <begin position="110"/>
        <end position="121"/>
    </location>
</feature>
<dbReference type="InterPro" id="IPR036028">
    <property type="entry name" value="SH3-like_dom_sf"/>
</dbReference>
<dbReference type="GO" id="GO:0006897">
    <property type="term" value="P:endocytosis"/>
    <property type="evidence" value="ECO:0007669"/>
    <property type="project" value="TreeGrafter"/>
</dbReference>
<dbReference type="InterPro" id="IPR035514">
    <property type="entry name" value="SPIN90_SH3"/>
</dbReference>
<name>A0A2K5CC76_AOTNA</name>
<dbReference type="PROSITE" id="PS50002">
    <property type="entry name" value="SH3"/>
    <property type="match status" value="1"/>
</dbReference>
<dbReference type="CDD" id="cd11849">
    <property type="entry name" value="SH3_SPIN90"/>
    <property type="match status" value="1"/>
</dbReference>
<evidence type="ECO:0000256" key="2">
    <source>
        <dbReference type="PROSITE-ProRule" id="PRU00192"/>
    </source>
</evidence>
<feature type="compositionally biased region" description="Low complexity" evidence="3">
    <location>
        <begin position="200"/>
        <end position="233"/>
    </location>
</feature>
<dbReference type="PANTHER" id="PTHR13357">
    <property type="entry name" value="SH3 ADAPTER PROTEIN SPIN90 NCK INTERACTING PROTEIN WITH SH3 DOMAIN"/>
    <property type="match status" value="1"/>
</dbReference>
<dbReference type="GO" id="GO:0010976">
    <property type="term" value="P:positive regulation of neuron projection development"/>
    <property type="evidence" value="ECO:0007669"/>
    <property type="project" value="Ensembl"/>
</dbReference>
<feature type="region of interest" description="Disordered" evidence="3">
    <location>
        <begin position="102"/>
        <end position="122"/>
    </location>
</feature>